<dbReference type="Proteomes" id="UP000030693">
    <property type="component" value="Unassembled WGS sequence"/>
</dbReference>
<feature type="region of interest" description="Disordered" evidence="3">
    <location>
        <begin position="264"/>
        <end position="326"/>
    </location>
</feature>
<protein>
    <recommendedName>
        <fullName evidence="6">Oxysterol-binding protein</fullName>
    </recommendedName>
</protein>
<dbReference type="EMBL" id="KB932203">
    <property type="protein sequence ID" value="KCV71496.1"/>
    <property type="molecule type" value="Genomic_DNA"/>
</dbReference>
<evidence type="ECO:0008006" key="6">
    <source>
        <dbReference type="Google" id="ProtNLM"/>
    </source>
</evidence>
<dbReference type="InterPro" id="IPR018494">
    <property type="entry name" value="Oxysterol-bd_CS"/>
</dbReference>
<gene>
    <name evidence="4" type="ORF">H696_02440</name>
</gene>
<dbReference type="GO" id="GO:0032934">
    <property type="term" value="F:sterol binding"/>
    <property type="evidence" value="ECO:0007669"/>
    <property type="project" value="TreeGrafter"/>
</dbReference>
<dbReference type="PANTHER" id="PTHR10972:SF102">
    <property type="entry name" value="OXYSTEROL-BINDING PROTEIN"/>
    <property type="match status" value="1"/>
</dbReference>
<keyword evidence="5" id="KW-1185">Reference proteome</keyword>
<dbReference type="PROSITE" id="PS01013">
    <property type="entry name" value="OSBP"/>
    <property type="match status" value="1"/>
</dbReference>
<dbReference type="InterPro" id="IPR037239">
    <property type="entry name" value="OSBP_sf"/>
</dbReference>
<evidence type="ECO:0000256" key="2">
    <source>
        <dbReference type="RuleBase" id="RU003844"/>
    </source>
</evidence>
<dbReference type="InterPro" id="IPR000648">
    <property type="entry name" value="Oxysterol-bd"/>
</dbReference>
<evidence type="ECO:0000313" key="4">
    <source>
        <dbReference type="EMBL" id="KCV71496.1"/>
    </source>
</evidence>
<proteinExistence type="inferred from homology"/>
<feature type="compositionally biased region" description="Polar residues" evidence="3">
    <location>
        <begin position="273"/>
        <end position="283"/>
    </location>
</feature>
<reference evidence="4" key="1">
    <citation type="submission" date="2013-04" db="EMBL/GenBank/DDBJ databases">
        <title>The Genome Sequence of Fonticula alba ATCC 38817.</title>
        <authorList>
            <consortium name="The Broad Institute Genomics Platform"/>
            <person name="Russ C."/>
            <person name="Cuomo C."/>
            <person name="Burger G."/>
            <person name="Gray M.W."/>
            <person name="Holland P.W.H."/>
            <person name="King N."/>
            <person name="Lang F.B.F."/>
            <person name="Roger A.J."/>
            <person name="Ruiz-Trillo I."/>
            <person name="Brown M."/>
            <person name="Walker B."/>
            <person name="Young S."/>
            <person name="Zeng Q."/>
            <person name="Gargeya S."/>
            <person name="Fitzgerald M."/>
            <person name="Haas B."/>
            <person name="Abouelleil A."/>
            <person name="Allen A.W."/>
            <person name="Alvarado L."/>
            <person name="Arachchi H.M."/>
            <person name="Berlin A.M."/>
            <person name="Chapman S.B."/>
            <person name="Gainer-Dewar J."/>
            <person name="Goldberg J."/>
            <person name="Griggs A."/>
            <person name="Gujja S."/>
            <person name="Hansen M."/>
            <person name="Howarth C."/>
            <person name="Imamovic A."/>
            <person name="Ireland A."/>
            <person name="Larimer J."/>
            <person name="McCowan C."/>
            <person name="Murphy C."/>
            <person name="Pearson M."/>
            <person name="Poon T.W."/>
            <person name="Priest M."/>
            <person name="Roberts A."/>
            <person name="Saif S."/>
            <person name="Shea T."/>
            <person name="Sisk P."/>
            <person name="Sykes S."/>
            <person name="Wortman J."/>
            <person name="Nusbaum C."/>
            <person name="Birren B."/>
        </authorList>
    </citation>
    <scope>NUCLEOTIDE SEQUENCE [LARGE SCALE GENOMIC DNA]</scope>
    <source>
        <strain evidence="4">ATCC 38817</strain>
    </source>
</reference>
<accession>A0A058ZC30</accession>
<organism evidence="4">
    <name type="scientific">Fonticula alba</name>
    <name type="common">Slime mold</name>
    <dbReference type="NCBI Taxonomy" id="691883"/>
    <lineage>
        <taxon>Eukaryota</taxon>
        <taxon>Rotosphaerida</taxon>
        <taxon>Fonticulaceae</taxon>
        <taxon>Fonticula</taxon>
    </lineage>
</organism>
<dbReference type="SUPFAM" id="SSF144000">
    <property type="entry name" value="Oxysterol-binding protein-like"/>
    <property type="match status" value="1"/>
</dbReference>
<evidence type="ECO:0000256" key="3">
    <source>
        <dbReference type="SAM" id="MobiDB-lite"/>
    </source>
</evidence>
<name>A0A058ZC30_FONAL</name>
<dbReference type="PANTHER" id="PTHR10972">
    <property type="entry name" value="OXYSTEROL-BINDING PROTEIN-RELATED"/>
    <property type="match status" value="1"/>
</dbReference>
<dbReference type="GeneID" id="20527165"/>
<dbReference type="GO" id="GO:0005829">
    <property type="term" value="C:cytosol"/>
    <property type="evidence" value="ECO:0007669"/>
    <property type="project" value="TreeGrafter"/>
</dbReference>
<dbReference type="eggNOG" id="KOG2210">
    <property type="taxonomic scope" value="Eukaryota"/>
</dbReference>
<dbReference type="GO" id="GO:0016020">
    <property type="term" value="C:membrane"/>
    <property type="evidence" value="ECO:0007669"/>
    <property type="project" value="TreeGrafter"/>
</dbReference>
<dbReference type="Pfam" id="PF01237">
    <property type="entry name" value="Oxysterol_BP"/>
    <property type="match status" value="1"/>
</dbReference>
<sequence length="434" mass="48498">MCSPKKPYNPVLGEFYRCQWKLDCGARAFFLSEQVSHHPPASAYFYSIPRYNISIEGVVGPKSKFLGNSATSIMNGFSRVTLGRRGETYLASLPNYYVRGLLIGQLSMELCDDAYVICPETRLATEVRFRAKPLFGGTPGRIDGTIGRIVHYQPPEALTDISFVLNKEARIVSTEARIGGRWDRAFSVTFKNPSCGVPIRFDSAIEPLARKAVPAPAEQHPYESQRIWQHLTRALQEGDFTAAEEAKALVENHQRDLRVARTAQASEIRRTEQQAQSDPQVNGNPPVASSGDMSAPVARTRTEVGRPPTPEDDAQRTNGDAEPGAAADLRPLLEARELWLPRFFEGSLAEGYRLRESLRREYDAAAGLEDDQLTDSPSRQELHWARSLEAAVSGDLIPDTHTAEGYDPKLLQALDRMRDERLMLPVDREEMARR</sequence>
<dbReference type="RefSeq" id="XP_009494619.1">
    <property type="nucleotide sequence ID" value="XM_009496344.1"/>
</dbReference>
<evidence type="ECO:0000256" key="1">
    <source>
        <dbReference type="ARBA" id="ARBA00008842"/>
    </source>
</evidence>
<dbReference type="Gene3D" id="2.40.160.120">
    <property type="match status" value="1"/>
</dbReference>
<dbReference type="STRING" id="691883.A0A058ZC30"/>
<comment type="similarity">
    <text evidence="1 2">Belongs to the OSBP family.</text>
</comment>
<dbReference type="Gene3D" id="6.10.140.1150">
    <property type="match status" value="1"/>
</dbReference>
<dbReference type="AlphaFoldDB" id="A0A058ZC30"/>
<dbReference type="OrthoDB" id="14833at2759"/>
<evidence type="ECO:0000313" key="5">
    <source>
        <dbReference type="Proteomes" id="UP000030693"/>
    </source>
</evidence>